<accession>A0A1F6CCE9</accession>
<dbReference type="GO" id="GO:0009307">
    <property type="term" value="P:DNA restriction-modification system"/>
    <property type="evidence" value="ECO:0007669"/>
    <property type="project" value="UniProtKB-KW"/>
</dbReference>
<feature type="domain" description="Type I restriction modification DNA specificity" evidence="4">
    <location>
        <begin position="176"/>
        <end position="254"/>
    </location>
</feature>
<dbReference type="InterPro" id="IPR000055">
    <property type="entry name" value="Restrct_endonuc_typeI_TRD"/>
</dbReference>
<dbReference type="PANTHER" id="PTHR43140:SF1">
    <property type="entry name" value="TYPE I RESTRICTION ENZYME ECOKI SPECIFICITY SUBUNIT"/>
    <property type="match status" value="1"/>
</dbReference>
<dbReference type="GO" id="GO:0003677">
    <property type="term" value="F:DNA binding"/>
    <property type="evidence" value="ECO:0007669"/>
    <property type="project" value="UniProtKB-KW"/>
</dbReference>
<name>A0A1F6CCE9_HANXR</name>
<sequence length="479" mass="53839">MNADCLLAHFDRISDAPDAIPRLRRFILDLAVRGKLVHQDPNDEPASELLKRIKAEKARLVKEGEIRKEKPLPLVEPNEVPFGEPPGWEWVRIRQVTSDRGQTTPEKDFTYIDVTSINKGAGYVADAKVLSASDAPSRARKLVRRGDVLYSCVRPYLLNIAVIENDIVPSPIASTAFAVLNSFGLILSKYLWIALRSPFMVKCVEEKMRGQAYPAINDSDFALLPLPLPPLAEQHRIVAKVDELMALCDRLEAAQAERKQRQDRLAAASLHRLNNGIDAHAFREHVRFHLSHLPRLTTRPEHIQQLRQTILNLAVRGKLVPQDPNDEPASELLKRIQAEKERLIKDGALRKEKPLPPVAEDEAPFAIPTSWIWARIGTCSLLTEYGTSVKSDHAENGVPVLKMGDIQGGRVILGGQKKVPRLIEDLPQLFLKRFDLLYNRTNSAELVGKTGIYLGKDDAYTFASYLIRIRFINELTSPV</sequence>
<proteinExistence type="inferred from homology"/>
<protein>
    <recommendedName>
        <fullName evidence="4">Type I restriction modification DNA specificity domain-containing protein</fullName>
    </recommendedName>
</protein>
<comment type="similarity">
    <text evidence="1">Belongs to the type-I restriction system S methylase family.</text>
</comment>
<dbReference type="SUPFAM" id="SSF116734">
    <property type="entry name" value="DNA methylase specificity domain"/>
    <property type="match status" value="2"/>
</dbReference>
<keyword evidence="3" id="KW-0238">DNA-binding</keyword>
<evidence type="ECO:0000256" key="3">
    <source>
        <dbReference type="ARBA" id="ARBA00023125"/>
    </source>
</evidence>
<dbReference type="AlphaFoldDB" id="A0A1F6CCE9"/>
<dbReference type="InterPro" id="IPR051212">
    <property type="entry name" value="Type-I_RE_S_subunit"/>
</dbReference>
<dbReference type="EMBL" id="MFKF01000282">
    <property type="protein sequence ID" value="OGG46878.1"/>
    <property type="molecule type" value="Genomic_DNA"/>
</dbReference>
<dbReference type="Pfam" id="PF01420">
    <property type="entry name" value="Methylase_S"/>
    <property type="match status" value="1"/>
</dbReference>
<dbReference type="Gene3D" id="3.90.220.20">
    <property type="entry name" value="DNA methylase specificity domains"/>
    <property type="match status" value="2"/>
</dbReference>
<evidence type="ECO:0000313" key="5">
    <source>
        <dbReference type="EMBL" id="OGG46878.1"/>
    </source>
</evidence>
<gene>
    <name evidence="5" type="ORF">A3F84_00390</name>
</gene>
<comment type="caution">
    <text evidence="5">The sequence shown here is derived from an EMBL/GenBank/DDBJ whole genome shotgun (WGS) entry which is preliminary data.</text>
</comment>
<evidence type="ECO:0000256" key="1">
    <source>
        <dbReference type="ARBA" id="ARBA00010923"/>
    </source>
</evidence>
<dbReference type="InterPro" id="IPR044946">
    <property type="entry name" value="Restrct_endonuc_typeI_TRD_sf"/>
</dbReference>
<evidence type="ECO:0000256" key="2">
    <source>
        <dbReference type="ARBA" id="ARBA00022747"/>
    </source>
</evidence>
<dbReference type="PANTHER" id="PTHR43140">
    <property type="entry name" value="TYPE-1 RESTRICTION ENZYME ECOKI SPECIFICITY PROTEIN"/>
    <property type="match status" value="1"/>
</dbReference>
<keyword evidence="2" id="KW-0680">Restriction system</keyword>
<organism evidence="5 6">
    <name type="scientific">Handelsmanbacteria sp. (strain RIFCSPLOWO2_12_FULL_64_10)</name>
    <dbReference type="NCBI Taxonomy" id="1817868"/>
    <lineage>
        <taxon>Bacteria</taxon>
        <taxon>Candidatus Handelsmaniibacteriota</taxon>
    </lineage>
</organism>
<evidence type="ECO:0000313" key="6">
    <source>
        <dbReference type="Proteomes" id="UP000178606"/>
    </source>
</evidence>
<reference evidence="5 6" key="1">
    <citation type="journal article" date="2016" name="Nat. Commun.">
        <title>Thousands of microbial genomes shed light on interconnected biogeochemical processes in an aquifer system.</title>
        <authorList>
            <person name="Anantharaman K."/>
            <person name="Brown C.T."/>
            <person name="Hug L.A."/>
            <person name="Sharon I."/>
            <person name="Castelle C.J."/>
            <person name="Probst A.J."/>
            <person name="Thomas B.C."/>
            <person name="Singh A."/>
            <person name="Wilkins M.J."/>
            <person name="Karaoz U."/>
            <person name="Brodie E.L."/>
            <person name="Williams K.H."/>
            <person name="Hubbard S.S."/>
            <person name="Banfield J.F."/>
        </authorList>
    </citation>
    <scope>NUCLEOTIDE SEQUENCE [LARGE SCALE GENOMIC DNA]</scope>
    <source>
        <strain evidence="6">RIFCSPLOWO2_12_FULL_64_10</strain>
    </source>
</reference>
<evidence type="ECO:0000259" key="4">
    <source>
        <dbReference type="Pfam" id="PF01420"/>
    </source>
</evidence>
<dbReference type="Proteomes" id="UP000178606">
    <property type="component" value="Unassembled WGS sequence"/>
</dbReference>